<dbReference type="PANTHER" id="PTHR42755">
    <property type="entry name" value="3-DEOXY-MANNO-OCTULOSONATE CYTIDYLYLTRANSFERASE"/>
    <property type="match status" value="1"/>
</dbReference>
<protein>
    <recommendedName>
        <fullName evidence="1">3-deoxy-D-manno-octulosonic acid transferase</fullName>
        <shortName evidence="1">Kdo transferase</shortName>
        <ecNumber evidence="1">2.4.99.12</ecNumber>
    </recommendedName>
    <alternativeName>
        <fullName evidence="1">Lipid IV(A) 3-deoxy-D-manno-octulosonic acid transferase</fullName>
    </alternativeName>
</protein>
<comment type="subcellular location">
    <subcellularLocation>
        <location evidence="1">Cell membrane</location>
    </subcellularLocation>
</comment>
<comment type="pathway">
    <text evidence="1">Bacterial outer membrane biogenesis; LPS core biosynthesis.</text>
</comment>
<accession>A0A060C8H0</accession>
<dbReference type="GO" id="GO:0005886">
    <property type="term" value="C:plasma membrane"/>
    <property type="evidence" value="ECO:0007669"/>
    <property type="project" value="UniProtKB-SubCell"/>
</dbReference>
<proteinExistence type="inferred from homology"/>
<evidence type="ECO:0000313" key="2">
    <source>
        <dbReference type="EMBL" id="AIA91514.1"/>
    </source>
</evidence>
<sequence length="109" mass="12407">VTGNIKFDLELNEKDKEITDDLNERFSFSDGKPLIVAASTHEPEEHWVIDAFCSLNAENSPNKARLLIAPRHPERFDAVAKLIREFKNDPACEWTRYSFARRLGGTFAG</sequence>
<keyword evidence="1" id="KW-0448">Lipopolysaccharide biosynthesis</keyword>
<dbReference type="Gene3D" id="3.40.50.2000">
    <property type="entry name" value="Glycogen Phosphorylase B"/>
    <property type="match status" value="1"/>
</dbReference>
<reference evidence="2" key="1">
    <citation type="journal article" date="2013" name="Environ. Microbiol.">
        <title>Seasonally variable intestinal metagenomes of the red palm weevil (Rhynchophorus ferrugineus).</title>
        <authorList>
            <person name="Jia S."/>
            <person name="Zhang X."/>
            <person name="Zhang G."/>
            <person name="Yin A."/>
            <person name="Zhang S."/>
            <person name="Li F."/>
            <person name="Wang L."/>
            <person name="Zhao D."/>
            <person name="Yun Q."/>
            <person name="Tala"/>
            <person name="Wang J."/>
            <person name="Sun G."/>
            <person name="Baabdullah M."/>
            <person name="Yu X."/>
            <person name="Hu S."/>
            <person name="Al-Mssallem I.S."/>
            <person name="Yu J."/>
        </authorList>
    </citation>
    <scope>NUCLEOTIDE SEQUENCE</scope>
</reference>
<feature type="non-terminal residue" evidence="2">
    <location>
        <position position="1"/>
    </location>
</feature>
<keyword evidence="1" id="KW-0472">Membrane</keyword>
<dbReference type="PANTHER" id="PTHR42755:SF1">
    <property type="entry name" value="3-DEOXY-D-MANNO-OCTULOSONIC ACID TRANSFERASE, MITOCHONDRIAL-RELATED"/>
    <property type="match status" value="1"/>
</dbReference>
<dbReference type="EC" id="2.4.99.12" evidence="1"/>
<organism evidence="2">
    <name type="scientific">uncultured Aromatoleum sp</name>
    <dbReference type="NCBI Taxonomy" id="670716"/>
    <lineage>
        <taxon>Bacteria</taxon>
        <taxon>Pseudomonadati</taxon>
        <taxon>Pseudomonadota</taxon>
        <taxon>Betaproteobacteria</taxon>
        <taxon>Rhodocyclales</taxon>
        <taxon>Rhodocyclaceae</taxon>
        <taxon>Aromatoleum</taxon>
        <taxon>environmental samples</taxon>
    </lineage>
</organism>
<feature type="non-terminal residue" evidence="2">
    <location>
        <position position="109"/>
    </location>
</feature>
<comment type="function">
    <text evidence="1">Involved in lipopolysaccharide (LPS) biosynthesis. Catalyzes the transfer of 3-deoxy-D-manno-octulosonate (Kdo) residue(s) from CMP-Kdo to lipid IV(A), the tetraacyldisaccharide-1,4'-bisphosphate precursor of lipid A.</text>
</comment>
<dbReference type="GO" id="GO:0009245">
    <property type="term" value="P:lipid A biosynthetic process"/>
    <property type="evidence" value="ECO:0007669"/>
    <property type="project" value="TreeGrafter"/>
</dbReference>
<comment type="catalytic activity">
    <reaction evidence="1">
        <text>lipid IVA (E. coli) + CMP-3-deoxy-beta-D-manno-octulosonate = alpha-Kdo-(2-&gt;6)-lipid IVA (E. coli) + CMP + H(+)</text>
        <dbReference type="Rhea" id="RHEA:28066"/>
        <dbReference type="ChEBI" id="CHEBI:15378"/>
        <dbReference type="ChEBI" id="CHEBI:58603"/>
        <dbReference type="ChEBI" id="CHEBI:60364"/>
        <dbReference type="ChEBI" id="CHEBI:60377"/>
        <dbReference type="ChEBI" id="CHEBI:85987"/>
        <dbReference type="EC" id="2.4.99.12"/>
    </reaction>
</comment>
<dbReference type="AlphaFoldDB" id="A0A060C8H0"/>
<dbReference type="GO" id="GO:0009244">
    <property type="term" value="P:lipopolysaccharide core region biosynthetic process"/>
    <property type="evidence" value="ECO:0007669"/>
    <property type="project" value="UniProtKB-UniRule"/>
</dbReference>
<comment type="similarity">
    <text evidence="1">Belongs to the glycosyltransferase group 1 family.</text>
</comment>
<name>A0A060C8H0_9RHOO</name>
<dbReference type="GO" id="GO:0043842">
    <property type="term" value="F:Kdo transferase activity"/>
    <property type="evidence" value="ECO:0007669"/>
    <property type="project" value="UniProtKB-EC"/>
</dbReference>
<dbReference type="EMBL" id="KF124199">
    <property type="protein sequence ID" value="AIA91514.1"/>
    <property type="molecule type" value="Genomic_DNA"/>
</dbReference>
<dbReference type="InterPro" id="IPR039901">
    <property type="entry name" value="Kdotransferase"/>
</dbReference>
<keyword evidence="1" id="KW-1003">Cell membrane</keyword>
<evidence type="ECO:0000256" key="1">
    <source>
        <dbReference type="RuleBase" id="RU365103"/>
    </source>
</evidence>
<keyword evidence="1" id="KW-0808">Transferase</keyword>